<evidence type="ECO:0000256" key="3">
    <source>
        <dbReference type="ARBA" id="ARBA00022664"/>
    </source>
</evidence>
<evidence type="ECO:0000256" key="2">
    <source>
        <dbReference type="ARBA" id="ARBA00006850"/>
    </source>
</evidence>
<evidence type="ECO:0000256" key="7">
    <source>
        <dbReference type="ARBA" id="ARBA00023242"/>
    </source>
</evidence>
<dbReference type="PANTHER" id="PTHR20971:SF0">
    <property type="entry name" value="U6 SNRNA-ASSOCIATED SM-LIKE PROTEIN LSM5"/>
    <property type="match status" value="1"/>
</dbReference>
<evidence type="ECO:0000256" key="8">
    <source>
        <dbReference type="ARBA" id="ARBA00023274"/>
    </source>
</evidence>
<comment type="subcellular location">
    <subcellularLocation>
        <location evidence="1">Nucleus</location>
    </subcellularLocation>
</comment>
<feature type="domain" description="Sm" evidence="9">
    <location>
        <begin position="13"/>
        <end position="99"/>
    </location>
</feature>
<dbReference type="GO" id="GO:1990726">
    <property type="term" value="C:Lsm1-7-Pat1 complex"/>
    <property type="evidence" value="ECO:0007669"/>
    <property type="project" value="TreeGrafter"/>
</dbReference>
<keyword evidence="11" id="KW-1185">Reference proteome</keyword>
<dbReference type="GO" id="GO:0046540">
    <property type="term" value="C:U4/U6 x U5 tri-snRNP complex"/>
    <property type="evidence" value="ECO:0007669"/>
    <property type="project" value="TreeGrafter"/>
</dbReference>
<evidence type="ECO:0000256" key="6">
    <source>
        <dbReference type="ARBA" id="ARBA00023187"/>
    </source>
</evidence>
<dbReference type="InterPro" id="IPR010920">
    <property type="entry name" value="LSM_dom_sf"/>
</dbReference>
<proteinExistence type="inferred from homology"/>
<evidence type="ECO:0000313" key="10">
    <source>
        <dbReference type="EMBL" id="OEJ90845.1"/>
    </source>
</evidence>
<dbReference type="EMBL" id="LPNM01000003">
    <property type="protein sequence ID" value="OEJ90845.1"/>
    <property type="molecule type" value="Genomic_DNA"/>
</dbReference>
<dbReference type="SUPFAM" id="SSF50182">
    <property type="entry name" value="Sm-like ribonucleoproteins"/>
    <property type="match status" value="1"/>
</dbReference>
<name>A0A1E5RVJ0_9ASCO</name>
<keyword evidence="3" id="KW-0507">mRNA processing</keyword>
<dbReference type="AlphaFoldDB" id="A0A1E5RVJ0"/>
<dbReference type="OrthoDB" id="429711at2759"/>
<evidence type="ECO:0000256" key="4">
    <source>
        <dbReference type="ARBA" id="ARBA00022728"/>
    </source>
</evidence>
<dbReference type="Pfam" id="PF01423">
    <property type="entry name" value="LSM"/>
    <property type="match status" value="1"/>
</dbReference>
<accession>A0A1E5RVJ0</accession>
<evidence type="ECO:0000256" key="5">
    <source>
        <dbReference type="ARBA" id="ARBA00022884"/>
    </source>
</evidence>
<keyword evidence="8" id="KW-0687">Ribonucleoprotein</keyword>
<gene>
    <name evidence="10" type="ORF">AWRI3579_g456</name>
</gene>
<reference evidence="11" key="1">
    <citation type="journal article" date="2016" name="Genome Announc.">
        <title>Genome sequences of three species of Hanseniaspora isolated from spontaneous wine fermentations.</title>
        <authorList>
            <person name="Sternes P.R."/>
            <person name="Lee D."/>
            <person name="Kutyna D.R."/>
            <person name="Borneman A.R."/>
        </authorList>
    </citation>
    <scope>NUCLEOTIDE SEQUENCE [LARGE SCALE GENOMIC DNA]</scope>
    <source>
        <strain evidence="11">AWRI3579</strain>
    </source>
</reference>
<keyword evidence="7" id="KW-0539">Nucleus</keyword>
<dbReference type="InterPro" id="IPR047575">
    <property type="entry name" value="Sm"/>
</dbReference>
<keyword evidence="6" id="KW-0508">mRNA splicing</keyword>
<sequence length="101" mass="11235">MSTNEEAAKQVLLPMELIDRSINEHVLVITTGGREYYGVLKGYDDFVNVVLQDGIEIKHETTAHGAQLQESLGEVVNKYGKEMLVSGQNIVMIVPGQRDYV</sequence>
<dbReference type="InterPro" id="IPR033871">
    <property type="entry name" value="LSm5"/>
</dbReference>
<dbReference type="GO" id="GO:0003723">
    <property type="term" value="F:RNA binding"/>
    <property type="evidence" value="ECO:0007669"/>
    <property type="project" value="UniProtKB-KW"/>
</dbReference>
<dbReference type="Gene3D" id="2.30.30.100">
    <property type="match status" value="1"/>
</dbReference>
<dbReference type="STRING" id="56408.A0A1E5RVJ0"/>
<comment type="similarity">
    <text evidence="2">Belongs to the snRNP Sm proteins family.</text>
</comment>
<dbReference type="InterPro" id="IPR001163">
    <property type="entry name" value="Sm_dom_euk/arc"/>
</dbReference>
<protein>
    <submittedName>
        <fullName evidence="10">U6 snRNA-associated Sm-like protein LSm5</fullName>
    </submittedName>
</protein>
<keyword evidence="4" id="KW-0747">Spliceosome</keyword>
<dbReference type="GO" id="GO:0005688">
    <property type="term" value="C:U6 snRNP"/>
    <property type="evidence" value="ECO:0007669"/>
    <property type="project" value="TreeGrafter"/>
</dbReference>
<organism evidence="10 11">
    <name type="scientific">Hanseniaspora osmophila</name>
    <dbReference type="NCBI Taxonomy" id="56408"/>
    <lineage>
        <taxon>Eukaryota</taxon>
        <taxon>Fungi</taxon>
        <taxon>Dikarya</taxon>
        <taxon>Ascomycota</taxon>
        <taxon>Saccharomycotina</taxon>
        <taxon>Saccharomycetes</taxon>
        <taxon>Saccharomycodales</taxon>
        <taxon>Saccharomycodaceae</taxon>
        <taxon>Hanseniaspora</taxon>
    </lineage>
</organism>
<dbReference type="PANTHER" id="PTHR20971">
    <property type="entry name" value="U6 SNRNA-ASSOCIATED PROTEIN"/>
    <property type="match status" value="1"/>
</dbReference>
<evidence type="ECO:0000256" key="1">
    <source>
        <dbReference type="ARBA" id="ARBA00004123"/>
    </source>
</evidence>
<evidence type="ECO:0000259" key="9">
    <source>
        <dbReference type="PROSITE" id="PS52002"/>
    </source>
</evidence>
<dbReference type="FunCoup" id="A0A1E5RVJ0">
    <property type="interactions" value="644"/>
</dbReference>
<dbReference type="GO" id="GO:0005681">
    <property type="term" value="C:spliceosomal complex"/>
    <property type="evidence" value="ECO:0007669"/>
    <property type="project" value="UniProtKB-KW"/>
</dbReference>
<dbReference type="Proteomes" id="UP000095728">
    <property type="component" value="Unassembled WGS sequence"/>
</dbReference>
<dbReference type="PROSITE" id="PS52002">
    <property type="entry name" value="SM"/>
    <property type="match status" value="1"/>
</dbReference>
<dbReference type="InParanoid" id="A0A1E5RVJ0"/>
<dbReference type="GO" id="GO:0000398">
    <property type="term" value="P:mRNA splicing, via spliceosome"/>
    <property type="evidence" value="ECO:0007669"/>
    <property type="project" value="TreeGrafter"/>
</dbReference>
<evidence type="ECO:0000313" key="11">
    <source>
        <dbReference type="Proteomes" id="UP000095728"/>
    </source>
</evidence>
<dbReference type="SMART" id="SM00651">
    <property type="entry name" value="Sm"/>
    <property type="match status" value="1"/>
</dbReference>
<comment type="caution">
    <text evidence="10">The sequence shown here is derived from an EMBL/GenBank/DDBJ whole genome shotgun (WGS) entry which is preliminary data.</text>
</comment>
<keyword evidence="5" id="KW-0694">RNA-binding</keyword>